<comment type="caution">
    <text evidence="1">The sequence shown here is derived from an EMBL/GenBank/DDBJ whole genome shotgun (WGS) entry which is preliminary data.</text>
</comment>
<accession>A0A699WE37</accession>
<sequence length="49" mass="5555">MFPRIKESVNAQLEAEVLTRSSHSSRTSYAVAADLSEMELKKILNDKME</sequence>
<gene>
    <name evidence="1" type="ORF">Tci_916968</name>
</gene>
<proteinExistence type="predicted"/>
<organism evidence="1">
    <name type="scientific">Tanacetum cinerariifolium</name>
    <name type="common">Dalmatian daisy</name>
    <name type="synonym">Chrysanthemum cinerariifolium</name>
    <dbReference type="NCBI Taxonomy" id="118510"/>
    <lineage>
        <taxon>Eukaryota</taxon>
        <taxon>Viridiplantae</taxon>
        <taxon>Streptophyta</taxon>
        <taxon>Embryophyta</taxon>
        <taxon>Tracheophyta</taxon>
        <taxon>Spermatophyta</taxon>
        <taxon>Magnoliopsida</taxon>
        <taxon>eudicotyledons</taxon>
        <taxon>Gunneridae</taxon>
        <taxon>Pentapetalae</taxon>
        <taxon>asterids</taxon>
        <taxon>campanulids</taxon>
        <taxon>Asterales</taxon>
        <taxon>Asteraceae</taxon>
        <taxon>Asteroideae</taxon>
        <taxon>Anthemideae</taxon>
        <taxon>Anthemidinae</taxon>
        <taxon>Tanacetum</taxon>
    </lineage>
</organism>
<reference evidence="1" key="1">
    <citation type="journal article" date="2019" name="Sci. Rep.">
        <title>Draft genome of Tanacetum cinerariifolium, the natural source of mosquito coil.</title>
        <authorList>
            <person name="Yamashiro T."/>
            <person name="Shiraishi A."/>
            <person name="Satake H."/>
            <person name="Nakayama K."/>
        </authorList>
    </citation>
    <scope>NUCLEOTIDE SEQUENCE</scope>
</reference>
<feature type="non-terminal residue" evidence="1">
    <location>
        <position position="49"/>
    </location>
</feature>
<dbReference type="AlphaFoldDB" id="A0A699WE37"/>
<name>A0A699WE37_TANCI</name>
<dbReference type="EMBL" id="BKCJ011637326">
    <property type="protein sequence ID" value="GFD44999.1"/>
    <property type="molecule type" value="Genomic_DNA"/>
</dbReference>
<evidence type="ECO:0000313" key="1">
    <source>
        <dbReference type="EMBL" id="GFD44999.1"/>
    </source>
</evidence>
<protein>
    <submittedName>
        <fullName evidence="1">Uncharacterized protein</fullName>
    </submittedName>
</protein>